<proteinExistence type="predicted"/>
<reference evidence="1" key="1">
    <citation type="submission" date="2014-12" db="EMBL/GenBank/DDBJ databases">
        <title>Insight into the proteome of Arion vulgaris.</title>
        <authorList>
            <person name="Aradska J."/>
            <person name="Bulat T."/>
            <person name="Smidak R."/>
            <person name="Sarate P."/>
            <person name="Gangsoo J."/>
            <person name="Sialana F."/>
            <person name="Bilban M."/>
            <person name="Lubec G."/>
        </authorList>
    </citation>
    <scope>NUCLEOTIDE SEQUENCE</scope>
    <source>
        <tissue evidence="1">Skin</tissue>
    </source>
</reference>
<name>A0A0B7BAB4_9EUPU</name>
<gene>
    <name evidence="1" type="primary">ORF173686</name>
</gene>
<sequence length="141" mass="16053">MLCYLVNDIVHWAFPYVHHPVLQQQFQSPLAPRTHDKLIIISSLSTMKQTLSGMSKQFLILVIGLVSETHPYHINEHHCIDDFSSVHTSVCTNQGIVCKKVCTLITLHSSMSTCVQPNQFLEMRSPNALHPFHMQTSKFNP</sequence>
<evidence type="ECO:0000313" key="1">
    <source>
        <dbReference type="EMBL" id="CEK89938.1"/>
    </source>
</evidence>
<dbReference type="AlphaFoldDB" id="A0A0B7BAB4"/>
<organism evidence="1">
    <name type="scientific">Arion vulgaris</name>
    <dbReference type="NCBI Taxonomy" id="1028688"/>
    <lineage>
        <taxon>Eukaryota</taxon>
        <taxon>Metazoa</taxon>
        <taxon>Spiralia</taxon>
        <taxon>Lophotrochozoa</taxon>
        <taxon>Mollusca</taxon>
        <taxon>Gastropoda</taxon>
        <taxon>Heterobranchia</taxon>
        <taxon>Euthyneura</taxon>
        <taxon>Panpulmonata</taxon>
        <taxon>Eupulmonata</taxon>
        <taxon>Stylommatophora</taxon>
        <taxon>Helicina</taxon>
        <taxon>Arionoidea</taxon>
        <taxon>Arionidae</taxon>
        <taxon>Arion</taxon>
    </lineage>
</organism>
<dbReference type="EMBL" id="HACG01043073">
    <property type="protein sequence ID" value="CEK89938.1"/>
    <property type="molecule type" value="Transcribed_RNA"/>
</dbReference>
<accession>A0A0B7BAB4</accession>
<protein>
    <submittedName>
        <fullName evidence="1">Uncharacterized protein</fullName>
    </submittedName>
</protein>
<feature type="non-terminal residue" evidence="1">
    <location>
        <position position="141"/>
    </location>
</feature>